<evidence type="ECO:0000256" key="2">
    <source>
        <dbReference type="ARBA" id="ARBA00022670"/>
    </source>
</evidence>
<proteinExistence type="predicted"/>
<evidence type="ECO:0000313" key="11">
    <source>
        <dbReference type="Proteomes" id="UP001153555"/>
    </source>
</evidence>
<dbReference type="AlphaFoldDB" id="A0A9N7MG19"/>
<dbReference type="EMBL" id="CACSLK010003174">
    <property type="protein sequence ID" value="CAA0809121.1"/>
    <property type="molecule type" value="Genomic_DNA"/>
</dbReference>
<feature type="non-terminal residue" evidence="10">
    <location>
        <position position="1"/>
    </location>
</feature>
<dbReference type="FunFam" id="3.10.20.370:FF:000001">
    <property type="entry name" value="Retrovirus-related Pol polyprotein from transposon 17.6-like protein"/>
    <property type="match status" value="1"/>
</dbReference>
<evidence type="ECO:0000256" key="5">
    <source>
        <dbReference type="ARBA" id="ARBA00022722"/>
    </source>
</evidence>
<dbReference type="OrthoDB" id="1419846at2759"/>
<keyword evidence="2" id="KW-0645">Protease</keyword>
<dbReference type="SUPFAM" id="SSF56672">
    <property type="entry name" value="DNA/RNA polymerases"/>
    <property type="match status" value="1"/>
</dbReference>
<dbReference type="InterPro" id="IPR001969">
    <property type="entry name" value="Aspartic_peptidase_AS"/>
</dbReference>
<feature type="domain" description="Reverse transcriptase" evidence="9">
    <location>
        <begin position="229"/>
        <end position="408"/>
    </location>
</feature>
<dbReference type="InterPro" id="IPR043128">
    <property type="entry name" value="Rev_trsase/Diguanyl_cyclase"/>
</dbReference>
<dbReference type="Pfam" id="PF08284">
    <property type="entry name" value="RVP_2"/>
    <property type="match status" value="1"/>
</dbReference>
<evidence type="ECO:0000256" key="4">
    <source>
        <dbReference type="ARBA" id="ARBA00022695"/>
    </source>
</evidence>
<dbReference type="Proteomes" id="UP001153555">
    <property type="component" value="Unassembled WGS sequence"/>
</dbReference>
<dbReference type="GO" id="GO:0004190">
    <property type="term" value="F:aspartic-type endopeptidase activity"/>
    <property type="evidence" value="ECO:0007669"/>
    <property type="project" value="InterPro"/>
</dbReference>
<dbReference type="PROSITE" id="PS50878">
    <property type="entry name" value="RT_POL"/>
    <property type="match status" value="1"/>
</dbReference>
<keyword evidence="7" id="KW-0378">Hydrolase</keyword>
<keyword evidence="4" id="KW-0548">Nucleotidyltransferase</keyword>
<dbReference type="GO" id="GO:0003964">
    <property type="term" value="F:RNA-directed DNA polymerase activity"/>
    <property type="evidence" value="ECO:0007669"/>
    <property type="project" value="UniProtKB-KW"/>
</dbReference>
<feature type="non-terminal residue" evidence="10">
    <location>
        <position position="633"/>
    </location>
</feature>
<keyword evidence="8" id="KW-0695">RNA-directed DNA polymerase</keyword>
<evidence type="ECO:0000256" key="8">
    <source>
        <dbReference type="ARBA" id="ARBA00022918"/>
    </source>
</evidence>
<dbReference type="InterPro" id="IPR050951">
    <property type="entry name" value="Retrovirus_Pol_polyprotein"/>
</dbReference>
<dbReference type="PANTHER" id="PTHR37984">
    <property type="entry name" value="PROTEIN CBG26694"/>
    <property type="match status" value="1"/>
</dbReference>
<dbReference type="InterPro" id="IPR000477">
    <property type="entry name" value="RT_dom"/>
</dbReference>
<keyword evidence="5" id="KW-0540">Nuclease</keyword>
<evidence type="ECO:0000256" key="6">
    <source>
        <dbReference type="ARBA" id="ARBA00022759"/>
    </source>
</evidence>
<dbReference type="EC" id="2.7.7.49" evidence="1"/>
<dbReference type="FunFam" id="3.30.70.270:FF:000020">
    <property type="entry name" value="Transposon Tf2-6 polyprotein-like Protein"/>
    <property type="match status" value="1"/>
</dbReference>
<dbReference type="GO" id="GO:0006508">
    <property type="term" value="P:proteolysis"/>
    <property type="evidence" value="ECO:0007669"/>
    <property type="project" value="UniProtKB-KW"/>
</dbReference>
<keyword evidence="3" id="KW-0808">Transferase</keyword>
<reference evidence="10" key="1">
    <citation type="submission" date="2019-12" db="EMBL/GenBank/DDBJ databases">
        <authorList>
            <person name="Scholes J."/>
        </authorList>
    </citation>
    <scope>NUCLEOTIDE SEQUENCE</scope>
</reference>
<accession>A0A9N7MG19</accession>
<dbReference type="CDD" id="cd09274">
    <property type="entry name" value="RNase_HI_RT_Ty3"/>
    <property type="match status" value="1"/>
</dbReference>
<dbReference type="Pfam" id="PF00078">
    <property type="entry name" value="RVT_1"/>
    <property type="match status" value="1"/>
</dbReference>
<organism evidence="10 11">
    <name type="scientific">Striga hermonthica</name>
    <name type="common">Purple witchweed</name>
    <name type="synonym">Buchnera hermonthica</name>
    <dbReference type="NCBI Taxonomy" id="68872"/>
    <lineage>
        <taxon>Eukaryota</taxon>
        <taxon>Viridiplantae</taxon>
        <taxon>Streptophyta</taxon>
        <taxon>Embryophyta</taxon>
        <taxon>Tracheophyta</taxon>
        <taxon>Spermatophyta</taxon>
        <taxon>Magnoliopsida</taxon>
        <taxon>eudicotyledons</taxon>
        <taxon>Gunneridae</taxon>
        <taxon>Pentapetalae</taxon>
        <taxon>asterids</taxon>
        <taxon>lamiids</taxon>
        <taxon>Lamiales</taxon>
        <taxon>Orobanchaceae</taxon>
        <taxon>Buchnereae</taxon>
        <taxon>Striga</taxon>
    </lineage>
</organism>
<dbReference type="CDD" id="cd00303">
    <property type="entry name" value="retropepsin_like"/>
    <property type="match status" value="1"/>
</dbReference>
<protein>
    <recommendedName>
        <fullName evidence="1">RNA-directed DNA polymerase</fullName>
        <ecNumber evidence="1">2.7.7.49</ecNumber>
    </recommendedName>
</protein>
<gene>
    <name evidence="10" type="ORF">SHERM_11323</name>
</gene>
<dbReference type="SUPFAM" id="SSF50630">
    <property type="entry name" value="Acid proteases"/>
    <property type="match status" value="1"/>
</dbReference>
<keyword evidence="6" id="KW-0255">Endonuclease</keyword>
<evidence type="ECO:0000256" key="7">
    <source>
        <dbReference type="ARBA" id="ARBA00022801"/>
    </source>
</evidence>
<name>A0A9N7MG19_STRHE</name>
<dbReference type="GO" id="GO:0004519">
    <property type="term" value="F:endonuclease activity"/>
    <property type="evidence" value="ECO:0007669"/>
    <property type="project" value="UniProtKB-KW"/>
</dbReference>
<keyword evidence="11" id="KW-1185">Reference proteome</keyword>
<comment type="caution">
    <text evidence="10">The sequence shown here is derived from an EMBL/GenBank/DDBJ whole genome shotgun (WGS) entry which is preliminary data.</text>
</comment>
<evidence type="ECO:0000256" key="1">
    <source>
        <dbReference type="ARBA" id="ARBA00012493"/>
    </source>
</evidence>
<dbReference type="InterPro" id="IPR041373">
    <property type="entry name" value="RT_RNaseH"/>
</dbReference>
<dbReference type="Gene3D" id="3.30.70.270">
    <property type="match status" value="2"/>
</dbReference>
<evidence type="ECO:0000256" key="3">
    <source>
        <dbReference type="ARBA" id="ARBA00022679"/>
    </source>
</evidence>
<evidence type="ECO:0000259" key="9">
    <source>
        <dbReference type="PROSITE" id="PS50878"/>
    </source>
</evidence>
<dbReference type="PANTHER" id="PTHR37984:SF5">
    <property type="entry name" value="PROTEIN NYNRIN-LIKE"/>
    <property type="match status" value="1"/>
</dbReference>
<dbReference type="Pfam" id="PF17917">
    <property type="entry name" value="RT_RNaseH"/>
    <property type="match status" value="1"/>
</dbReference>
<evidence type="ECO:0000313" key="10">
    <source>
        <dbReference type="EMBL" id="CAA0809121.1"/>
    </source>
</evidence>
<dbReference type="InterPro" id="IPR021109">
    <property type="entry name" value="Peptidase_aspartic_dom_sf"/>
</dbReference>
<dbReference type="CDD" id="cd01647">
    <property type="entry name" value="RT_LTR"/>
    <property type="match status" value="1"/>
</dbReference>
<dbReference type="InterPro" id="IPR043502">
    <property type="entry name" value="DNA/RNA_pol_sf"/>
</dbReference>
<dbReference type="Gene3D" id="3.10.10.10">
    <property type="entry name" value="HIV Type 1 Reverse Transcriptase, subunit A, domain 1"/>
    <property type="match status" value="1"/>
</dbReference>
<dbReference type="FunFam" id="3.10.10.10:FF:000007">
    <property type="entry name" value="Retrovirus-related Pol polyprotein from transposon 17.6-like Protein"/>
    <property type="match status" value="1"/>
</dbReference>
<dbReference type="PROSITE" id="PS00141">
    <property type="entry name" value="ASP_PROTEASE"/>
    <property type="match status" value="1"/>
</dbReference>
<sequence>QQQQQRGRQQARVYAVDQAEADQQPGTMSGMVVLNDIPVFALLDTGATHTFISRRCLDAIGVHAVTAVDPLEVSLASGRKIVTSAKASDLSLSIGGRVLTTDAFVLEMRDFDLILGMDWLSFYHADIRNRSLPHVVSVAKATKLLRRCNSQGYLVSLVDESQKARTPYDVPIVREFVDVFTDELPGGPPNRQVEFSIDLIPGASPVSKAPYRMAPKELQELKTQILELLRLGFIRPSVSPWGAPVLFFKKKDGSMRMCIDYRDLNRLTIKNKYPLPGIDDLFDQLRGAYVFSKIDLRSGYHQLKIKESDIAKTAFRTRYGHYEFVVMPFGLSNAPAVFMDLMNRIFHPYLDQFVIVFIDDILIYSKSQKEHEEHLRVVLETLRREKLFAKFSKCEFWLQRVSFLGHVITQAGIEVDPSKVSAVQNWSTPRSPSEVRSFLSLVGYYRRFIEGFSKIALPLSQLTRKSVKFEWTDRCETSFQELKRRLTSAPVLTIPDPSRSFTIFSDASRQGLGCVLMQDGQVVAYDSRQLKPHEQNYPTHDLELAAVVHALKIWRHYLYGGRCEIFTDHKSLQYIFTQKELNMRQRRWLELVKDYDCSIQYHPGKANVIADALSRKVKGDLTYVITQQSLLIQ</sequence>
<dbReference type="Gene3D" id="2.40.70.10">
    <property type="entry name" value="Acid Proteases"/>
    <property type="match status" value="1"/>
</dbReference>